<dbReference type="InterPro" id="IPR036691">
    <property type="entry name" value="Endo/exonu/phosph_ase_sf"/>
</dbReference>
<dbReference type="PANTHER" id="PTHR31284:SF10">
    <property type="entry name" value="ACID PHOSPHATASE-LIKE PROTEIN"/>
    <property type="match status" value="1"/>
</dbReference>
<protein>
    <submittedName>
        <fullName evidence="4">Endonuclease/exonuclease/phosphatase</fullName>
    </submittedName>
</protein>
<dbReference type="Pfam" id="PF03767">
    <property type="entry name" value="Acid_phosphat_B"/>
    <property type="match status" value="1"/>
</dbReference>
<dbReference type="EMBL" id="WOCD01000005">
    <property type="protein sequence ID" value="MUH72952.1"/>
    <property type="molecule type" value="Genomic_DNA"/>
</dbReference>
<dbReference type="GO" id="GO:0004519">
    <property type="term" value="F:endonuclease activity"/>
    <property type="evidence" value="ECO:0007669"/>
    <property type="project" value="UniProtKB-KW"/>
</dbReference>
<accession>A0A6N8FE52</accession>
<name>A0A6N8FE52_9GAMM</name>
<evidence type="ECO:0000313" key="5">
    <source>
        <dbReference type="Proteomes" id="UP000439994"/>
    </source>
</evidence>
<organism evidence="4 5">
    <name type="scientific">Psychrosphaera haliotis</name>
    <dbReference type="NCBI Taxonomy" id="555083"/>
    <lineage>
        <taxon>Bacteria</taxon>
        <taxon>Pseudomonadati</taxon>
        <taxon>Pseudomonadota</taxon>
        <taxon>Gammaproteobacteria</taxon>
        <taxon>Alteromonadales</taxon>
        <taxon>Pseudoalteromonadaceae</taxon>
        <taxon>Psychrosphaera</taxon>
    </lineage>
</organism>
<keyword evidence="5" id="KW-1185">Reference proteome</keyword>
<dbReference type="OrthoDB" id="395856at2"/>
<keyword evidence="4" id="KW-0378">Hydrolase</keyword>
<evidence type="ECO:0000256" key="2">
    <source>
        <dbReference type="SAM" id="SignalP"/>
    </source>
</evidence>
<dbReference type="InterPro" id="IPR023214">
    <property type="entry name" value="HAD_sf"/>
</dbReference>
<dbReference type="InterPro" id="IPR005135">
    <property type="entry name" value="Endo/exonuclease/phosphatase"/>
</dbReference>
<keyword evidence="4" id="KW-0269">Exonuclease</keyword>
<dbReference type="Pfam" id="PF03372">
    <property type="entry name" value="Exo_endo_phos"/>
    <property type="match status" value="1"/>
</dbReference>
<sequence length="536" mass="59555">MKHLTAIALLFGAYSAIAKPAPETMPNAASSSMGNKELTISSWNIEHLAYPISDGCRPRSESELNEMKAYAQSLNTDVVGLQEVASKEAIEQIFPKENWQVFISDRPDSESYKCRESGRMSSQQKVGFAVRKGIEVQQVKSLPELALDSRGLRYGLELTIESPHGLLSILNVHMKSGCFVDDYSRSDSRSCQVFSKQAPILDSWVESKEKAGLPYVMVGDFNHRLSAPYNKLTGQLTVNTDNSASTLENTTADLIGCHPYYPAPIDHIWVGNLSSNIAKKASVASYKNMDPKAMLSDHCAVSLKLTKEKRELTNSVKWHTTSKEYAYLTSTIYQQASKHLNVRDLPNGSWSVVMDIDETVLDNSAYQANLDRTGSNYTPLSWANWVRSEKATLVPGVKEFIDTVIAKGGKLALITNRDRKLDAHTWQNMRSLGLPVSAENTCLIGRTAADKKAIDHQHIKNDKDLRRQQIEQGTASCYASKGKRSSQFSNQTILMQIGDNIEDFRGVVQHKVNVQDLIAKSKGDLILLPNAMYGSW</sequence>
<keyword evidence="4" id="KW-0255">Endonuclease</keyword>
<keyword evidence="1 2" id="KW-0732">Signal</keyword>
<dbReference type="InterPro" id="IPR036412">
    <property type="entry name" value="HAD-like_sf"/>
</dbReference>
<dbReference type="InterPro" id="IPR005519">
    <property type="entry name" value="Acid_phosphat_B-like"/>
</dbReference>
<evidence type="ECO:0000259" key="3">
    <source>
        <dbReference type="Pfam" id="PF03372"/>
    </source>
</evidence>
<dbReference type="RefSeq" id="WP_155696153.1">
    <property type="nucleotide sequence ID" value="NZ_WOCD01000005.1"/>
</dbReference>
<comment type="caution">
    <text evidence="4">The sequence shown here is derived from an EMBL/GenBank/DDBJ whole genome shotgun (WGS) entry which is preliminary data.</text>
</comment>
<dbReference type="SUPFAM" id="SSF56784">
    <property type="entry name" value="HAD-like"/>
    <property type="match status" value="1"/>
</dbReference>
<keyword evidence="4" id="KW-0540">Nuclease</keyword>
<reference evidence="4 5" key="1">
    <citation type="submission" date="2019-11" db="EMBL/GenBank/DDBJ databases">
        <title>P. haliotis isolates from Z. marina roots.</title>
        <authorList>
            <person name="Cohen M."/>
            <person name="Jospin G."/>
            <person name="Eisen J.A."/>
            <person name="Coil D.A."/>
        </authorList>
    </citation>
    <scope>NUCLEOTIDE SEQUENCE [LARGE SCALE GENOMIC DNA]</scope>
    <source>
        <strain evidence="4 5">UCD-MCMsp1aY</strain>
    </source>
</reference>
<dbReference type="Gene3D" id="3.60.10.10">
    <property type="entry name" value="Endonuclease/exonuclease/phosphatase"/>
    <property type="match status" value="1"/>
</dbReference>
<evidence type="ECO:0000313" key="4">
    <source>
        <dbReference type="EMBL" id="MUH72952.1"/>
    </source>
</evidence>
<gene>
    <name evidence="4" type="ORF">GNP35_10940</name>
</gene>
<proteinExistence type="predicted"/>
<feature type="domain" description="Endonuclease/exonuclease/phosphatase" evidence="3">
    <location>
        <begin position="42"/>
        <end position="298"/>
    </location>
</feature>
<dbReference type="SUPFAM" id="SSF56219">
    <property type="entry name" value="DNase I-like"/>
    <property type="match status" value="1"/>
</dbReference>
<dbReference type="PANTHER" id="PTHR31284">
    <property type="entry name" value="ACID PHOSPHATASE-LIKE PROTEIN"/>
    <property type="match status" value="1"/>
</dbReference>
<dbReference type="AlphaFoldDB" id="A0A6N8FE52"/>
<dbReference type="Gene3D" id="3.40.50.1000">
    <property type="entry name" value="HAD superfamily/HAD-like"/>
    <property type="match status" value="1"/>
</dbReference>
<evidence type="ECO:0000256" key="1">
    <source>
        <dbReference type="ARBA" id="ARBA00022729"/>
    </source>
</evidence>
<feature type="signal peptide" evidence="2">
    <location>
        <begin position="1"/>
        <end position="18"/>
    </location>
</feature>
<dbReference type="Proteomes" id="UP000439994">
    <property type="component" value="Unassembled WGS sequence"/>
</dbReference>
<feature type="chain" id="PRO_5026820470" evidence="2">
    <location>
        <begin position="19"/>
        <end position="536"/>
    </location>
</feature>
<dbReference type="GO" id="GO:0004527">
    <property type="term" value="F:exonuclease activity"/>
    <property type="evidence" value="ECO:0007669"/>
    <property type="project" value="UniProtKB-KW"/>
</dbReference>